<protein>
    <recommendedName>
        <fullName evidence="4">Glycosyltransferase RgtA/B/C/D-like domain-containing protein</fullName>
    </recommendedName>
</protein>
<comment type="caution">
    <text evidence="2">The sequence shown here is derived from an EMBL/GenBank/DDBJ whole genome shotgun (WGS) entry which is preliminary data.</text>
</comment>
<keyword evidence="1" id="KW-0812">Transmembrane</keyword>
<feature type="transmembrane region" description="Helical" evidence="1">
    <location>
        <begin position="110"/>
        <end position="131"/>
    </location>
</feature>
<organism evidence="2 3">
    <name type="scientific">Edaphosphingomonas haloaromaticamans</name>
    <dbReference type="NCBI Taxonomy" id="653954"/>
    <lineage>
        <taxon>Bacteria</taxon>
        <taxon>Pseudomonadati</taxon>
        <taxon>Pseudomonadota</taxon>
        <taxon>Alphaproteobacteria</taxon>
        <taxon>Sphingomonadales</taxon>
        <taxon>Rhizorhabdaceae</taxon>
        <taxon>Edaphosphingomonas</taxon>
    </lineage>
</organism>
<keyword evidence="3" id="KW-1185">Reference proteome</keyword>
<sequence>MLKQRGPIDRAVAGGPFGTLPPRPGFHWADGISLLLIALFAAVVCRFAFVQDIWIDETTQLSGSGLPFLKMVHWLLGTPKALFVVPDDRMPLGSYALDWLGVHLFALSPLGLRLLHGALLVLGLVVMAAALRRRFGPGCAAIALAILCLNPQIAMTAPEIRAYPLYLALACAMIAPFLAIVDPAWNRGWRAPLAVALLCAATVHVHFFGAVMSACVFVVLIARHIGDRRALIVLAVSGALGAALSVAVLPFIVAASGQVDHAAGGGSIATYAIYVSRLFVGSIHMVYPMAASLLLAGLALAGAAALWRLAAGGMEPARRGAFLSLVAVVLLGLAITIGADIALDTLNAIKPTYSYWMMPFAAAAIAVGLSGMGLPARRPLALLSRGAVAAIVAGGLIATGLLWRHAPLFAHGPGRMFAEAIGKDSAATLIFEPGDPLGYAALPTRWRFHDDVAIWQAEPPAGDRLIRFATGSPLFGATAPAAAVIDAGAPAILVGRVAAGSYRDVRAAIDGHPRHLEAGPIAGRLAADPRWELVEERESQGLFIARIWRFRARPATK</sequence>
<evidence type="ECO:0000313" key="3">
    <source>
        <dbReference type="Proteomes" id="UP000179467"/>
    </source>
</evidence>
<evidence type="ECO:0000256" key="1">
    <source>
        <dbReference type="SAM" id="Phobius"/>
    </source>
</evidence>
<proteinExistence type="predicted"/>
<reference evidence="2 3" key="1">
    <citation type="submission" date="2016-09" db="EMBL/GenBank/DDBJ databases">
        <title>Metabolic pathway, cell adaptation mechanisms and a novel monoxygenase revealed through proteogenomic-transcription analysis of a Sphingomonas haloaromaticamans strain degrading the fungicide ortho-phenylphenol.</title>
        <authorList>
            <person name="Perruchon C."/>
            <person name="Papadopoulou E.S."/>
            <person name="Rousidou C."/>
            <person name="Vasileiadis S."/>
            <person name="Tanou G."/>
            <person name="Amoutzias G."/>
            <person name="Molassiotis A."/>
            <person name="Karpouzas D.G."/>
        </authorList>
    </citation>
    <scope>NUCLEOTIDE SEQUENCE [LARGE SCALE GENOMIC DNA]</scope>
    <source>
        <strain evidence="2 3">P3</strain>
    </source>
</reference>
<keyword evidence="1" id="KW-0472">Membrane</keyword>
<gene>
    <name evidence="2" type="ORF">BHE75_04294</name>
</gene>
<accession>A0A1S1HJP8</accession>
<name>A0A1S1HJP8_9SPHN</name>
<feature type="transmembrane region" description="Helical" evidence="1">
    <location>
        <begin position="193"/>
        <end position="225"/>
    </location>
</feature>
<dbReference type="AlphaFoldDB" id="A0A1S1HJP8"/>
<evidence type="ECO:0008006" key="4">
    <source>
        <dbReference type="Google" id="ProtNLM"/>
    </source>
</evidence>
<feature type="transmembrane region" description="Helical" evidence="1">
    <location>
        <begin position="386"/>
        <end position="403"/>
    </location>
</feature>
<feature type="transmembrane region" description="Helical" evidence="1">
    <location>
        <begin position="31"/>
        <end position="49"/>
    </location>
</feature>
<feature type="transmembrane region" description="Helical" evidence="1">
    <location>
        <begin position="163"/>
        <end position="181"/>
    </location>
</feature>
<feature type="transmembrane region" description="Helical" evidence="1">
    <location>
        <begin position="286"/>
        <end position="309"/>
    </location>
</feature>
<feature type="transmembrane region" description="Helical" evidence="1">
    <location>
        <begin position="231"/>
        <end position="255"/>
    </location>
</feature>
<dbReference type="Proteomes" id="UP000179467">
    <property type="component" value="Unassembled WGS sequence"/>
</dbReference>
<dbReference type="EMBL" id="MIPT01000001">
    <property type="protein sequence ID" value="OHT22268.1"/>
    <property type="molecule type" value="Genomic_DNA"/>
</dbReference>
<feature type="transmembrane region" description="Helical" evidence="1">
    <location>
        <begin position="321"/>
        <end position="343"/>
    </location>
</feature>
<dbReference type="RefSeq" id="WP_070935258.1">
    <property type="nucleotide sequence ID" value="NZ_MIPT01000001.1"/>
</dbReference>
<feature type="transmembrane region" description="Helical" evidence="1">
    <location>
        <begin position="355"/>
        <end position="374"/>
    </location>
</feature>
<keyword evidence="1" id="KW-1133">Transmembrane helix</keyword>
<dbReference type="OrthoDB" id="9797456at2"/>
<evidence type="ECO:0000313" key="2">
    <source>
        <dbReference type="EMBL" id="OHT22268.1"/>
    </source>
</evidence>